<dbReference type="Proteomes" id="UP001438707">
    <property type="component" value="Unassembled WGS sequence"/>
</dbReference>
<organism evidence="2 3">
    <name type="scientific">Apatococcus lobatus</name>
    <dbReference type="NCBI Taxonomy" id="904363"/>
    <lineage>
        <taxon>Eukaryota</taxon>
        <taxon>Viridiplantae</taxon>
        <taxon>Chlorophyta</taxon>
        <taxon>core chlorophytes</taxon>
        <taxon>Trebouxiophyceae</taxon>
        <taxon>Chlorellales</taxon>
        <taxon>Chlorellaceae</taxon>
        <taxon>Apatococcus</taxon>
    </lineage>
</organism>
<accession>A0AAW1QNB7</accession>
<evidence type="ECO:0008006" key="4">
    <source>
        <dbReference type="Google" id="ProtNLM"/>
    </source>
</evidence>
<dbReference type="PRINTS" id="PR00385">
    <property type="entry name" value="P450"/>
</dbReference>
<evidence type="ECO:0000313" key="3">
    <source>
        <dbReference type="Proteomes" id="UP001438707"/>
    </source>
</evidence>
<dbReference type="GO" id="GO:0033781">
    <property type="term" value="F:cholesterol 24-hydroxylase activity"/>
    <property type="evidence" value="ECO:0007669"/>
    <property type="project" value="InterPro"/>
</dbReference>
<keyword evidence="3" id="KW-1185">Reference proteome</keyword>
<dbReference type="InterPro" id="IPR039983">
    <property type="entry name" value="CYP46A1"/>
</dbReference>
<evidence type="ECO:0000313" key="2">
    <source>
        <dbReference type="EMBL" id="KAK9822948.1"/>
    </source>
</evidence>
<dbReference type="GO" id="GO:0020037">
    <property type="term" value="F:heme binding"/>
    <property type="evidence" value="ECO:0007669"/>
    <property type="project" value="InterPro"/>
</dbReference>
<dbReference type="Gene3D" id="1.10.630.10">
    <property type="entry name" value="Cytochrome P450"/>
    <property type="match status" value="1"/>
</dbReference>
<dbReference type="Pfam" id="PF00067">
    <property type="entry name" value="p450"/>
    <property type="match status" value="1"/>
</dbReference>
<dbReference type="PANTHER" id="PTHR24293:SF0">
    <property type="entry name" value="CYP46A1 PROTEIN-RELATED"/>
    <property type="match status" value="1"/>
</dbReference>
<dbReference type="SUPFAM" id="SSF48264">
    <property type="entry name" value="Cytochrome P450"/>
    <property type="match status" value="1"/>
</dbReference>
<gene>
    <name evidence="2" type="ORF">WJX74_008090</name>
</gene>
<dbReference type="InterPro" id="IPR002401">
    <property type="entry name" value="Cyt_P450_E_grp-I"/>
</dbReference>
<sequence length="488" mass="55558">MDVFSITVFALLLPLFLALQKLLSIIKARHKLRNVPDAGDRHWLLGHVPALLKVEDPWNSMIRWCKARPPLVKVEAFGAYFVPVCSPEGLKRIFQTKQRIYDKDRDFSYRPFLSLLGTGLVTSAGSDWLHQRTLVAPALRVEVLPGLIKVSRRAVARLSQRLNAAKARHEAIDMADAFRHLTLQVIGEAVLSLPPDECDRVFPSLYLPVMEESNARSLRPWRCYIPGPAWWQYRSRIRRLDTYLTALIRERWQQHCSGNQQEDPDLLDRIMSSIQASEAAWSSKMEQQLCFEMKTFLLAGHETSAAMLTYTLLELCRNPDLTQQVRQEAAQHLEKSRCDVAAVDRMEITLACLKETLRRYSVVPVVTRKLLQDDELEGFHVPAGTYIACCLRAVHDLWQQPASWLPHRFLPGGEYEGFDDDVRPFMFVPFIQGPRNCLGQNFSLLESRIVLGLLLAEFSFKLVPGVTHEPKLSVIPLAPANGLPVFIS</sequence>
<dbReference type="InterPro" id="IPR001128">
    <property type="entry name" value="Cyt_P450"/>
</dbReference>
<dbReference type="InterPro" id="IPR036396">
    <property type="entry name" value="Cyt_P450_sf"/>
</dbReference>
<keyword evidence="1" id="KW-0479">Metal-binding</keyword>
<keyword evidence="1" id="KW-0408">Iron</keyword>
<comment type="caution">
    <text evidence="2">The sequence shown here is derived from an EMBL/GenBank/DDBJ whole genome shotgun (WGS) entry which is preliminary data.</text>
</comment>
<evidence type="ECO:0000256" key="1">
    <source>
        <dbReference type="PIRSR" id="PIRSR602401-1"/>
    </source>
</evidence>
<proteinExistence type="predicted"/>
<protein>
    <recommendedName>
        <fullName evidence="4">Cytochrome P450</fullName>
    </recommendedName>
</protein>
<dbReference type="PANTHER" id="PTHR24293">
    <property type="entry name" value="CYTOCHROME P450 FAMILY 46 SUBFAMILY A"/>
    <property type="match status" value="1"/>
</dbReference>
<dbReference type="EMBL" id="JALJOS010000029">
    <property type="protein sequence ID" value="KAK9822948.1"/>
    <property type="molecule type" value="Genomic_DNA"/>
</dbReference>
<keyword evidence="1" id="KW-0349">Heme</keyword>
<reference evidence="2 3" key="1">
    <citation type="journal article" date="2024" name="Nat. Commun.">
        <title>Phylogenomics reveals the evolutionary origins of lichenization in chlorophyte algae.</title>
        <authorList>
            <person name="Puginier C."/>
            <person name="Libourel C."/>
            <person name="Otte J."/>
            <person name="Skaloud P."/>
            <person name="Haon M."/>
            <person name="Grisel S."/>
            <person name="Petersen M."/>
            <person name="Berrin J.G."/>
            <person name="Delaux P.M."/>
            <person name="Dal Grande F."/>
            <person name="Keller J."/>
        </authorList>
    </citation>
    <scope>NUCLEOTIDE SEQUENCE [LARGE SCALE GENOMIC DNA]</scope>
    <source>
        <strain evidence="2 3">SAG 2145</strain>
    </source>
</reference>
<name>A0AAW1QNB7_9CHLO</name>
<dbReference type="GO" id="GO:0005506">
    <property type="term" value="F:iron ion binding"/>
    <property type="evidence" value="ECO:0007669"/>
    <property type="project" value="InterPro"/>
</dbReference>
<dbReference type="GO" id="GO:0006707">
    <property type="term" value="P:cholesterol catabolic process"/>
    <property type="evidence" value="ECO:0007669"/>
    <property type="project" value="InterPro"/>
</dbReference>
<feature type="binding site" description="axial binding residue" evidence="1">
    <location>
        <position position="437"/>
    </location>
    <ligand>
        <name>heme</name>
        <dbReference type="ChEBI" id="CHEBI:30413"/>
    </ligand>
    <ligandPart>
        <name>Fe</name>
        <dbReference type="ChEBI" id="CHEBI:18248"/>
    </ligandPart>
</feature>
<comment type="cofactor">
    <cofactor evidence="1">
        <name>heme</name>
        <dbReference type="ChEBI" id="CHEBI:30413"/>
    </cofactor>
</comment>
<dbReference type="PRINTS" id="PR00463">
    <property type="entry name" value="EP450I"/>
</dbReference>
<dbReference type="AlphaFoldDB" id="A0AAW1QNB7"/>